<dbReference type="InterPro" id="IPR040591">
    <property type="entry name" value="RqcP2_RBD"/>
</dbReference>
<feature type="region of interest" description="Disordered" evidence="5">
    <location>
        <begin position="95"/>
        <end position="125"/>
    </location>
</feature>
<protein>
    <recommendedName>
        <fullName evidence="6">Protein kinase domain-containing protein</fullName>
    </recommendedName>
</protein>
<organism evidence="7 8">
    <name type="scientific">Brassica rapa subsp. trilocularis</name>
    <dbReference type="NCBI Taxonomy" id="1813537"/>
    <lineage>
        <taxon>Eukaryota</taxon>
        <taxon>Viridiplantae</taxon>
        <taxon>Streptophyta</taxon>
        <taxon>Embryophyta</taxon>
        <taxon>Tracheophyta</taxon>
        <taxon>Spermatophyta</taxon>
        <taxon>Magnoliopsida</taxon>
        <taxon>eudicotyledons</taxon>
        <taxon>Gunneridae</taxon>
        <taxon>Pentapetalae</taxon>
        <taxon>rosids</taxon>
        <taxon>malvids</taxon>
        <taxon>Brassicales</taxon>
        <taxon>Brassicaceae</taxon>
        <taxon>Brassiceae</taxon>
        <taxon>Brassica</taxon>
    </lineage>
</organism>
<dbReference type="Proteomes" id="UP000823674">
    <property type="component" value="Chromosome A05"/>
</dbReference>
<keyword evidence="3" id="KW-0694">RNA-binding</keyword>
<feature type="compositionally biased region" description="Basic and acidic residues" evidence="5">
    <location>
        <begin position="102"/>
        <end position="125"/>
    </location>
</feature>
<dbReference type="SUPFAM" id="SSF55174">
    <property type="entry name" value="Alpha-L RNA-binding motif"/>
    <property type="match status" value="1"/>
</dbReference>
<evidence type="ECO:0000256" key="1">
    <source>
        <dbReference type="ARBA" id="ARBA00022574"/>
    </source>
</evidence>
<dbReference type="InterPro" id="IPR019775">
    <property type="entry name" value="WD40_repeat_CS"/>
</dbReference>
<proteinExistence type="predicted"/>
<dbReference type="PROSITE" id="PS50082">
    <property type="entry name" value="WD_REPEATS_2"/>
    <property type="match status" value="1"/>
</dbReference>
<evidence type="ECO:0000256" key="2">
    <source>
        <dbReference type="ARBA" id="ARBA00022737"/>
    </source>
</evidence>
<dbReference type="Gene3D" id="1.10.510.10">
    <property type="entry name" value="Transferase(Phosphotransferase) domain 1"/>
    <property type="match status" value="1"/>
</dbReference>
<dbReference type="PANTHER" id="PTHR44218:SF17">
    <property type="entry name" value="PROTEIN SPA1-RELATED 4"/>
    <property type="match status" value="1"/>
</dbReference>
<dbReference type="Gene3D" id="3.30.70.330">
    <property type="match status" value="1"/>
</dbReference>
<dbReference type="Pfam" id="PF00400">
    <property type="entry name" value="WD40"/>
    <property type="match status" value="2"/>
</dbReference>
<dbReference type="EMBL" id="JADBGQ010000005">
    <property type="protein sequence ID" value="KAG5397115.1"/>
    <property type="molecule type" value="Genomic_DNA"/>
</dbReference>
<dbReference type="PROSITE" id="PS50294">
    <property type="entry name" value="WD_REPEATS_REGION"/>
    <property type="match status" value="1"/>
</dbReference>
<evidence type="ECO:0000313" key="8">
    <source>
        <dbReference type="Proteomes" id="UP000823674"/>
    </source>
</evidence>
<dbReference type="SMART" id="SM00363">
    <property type="entry name" value="S4"/>
    <property type="match status" value="1"/>
</dbReference>
<dbReference type="InterPro" id="IPR017506">
    <property type="entry name" value="PSII_S4"/>
</dbReference>
<dbReference type="InterPro" id="IPR011009">
    <property type="entry name" value="Kinase-like_dom_sf"/>
</dbReference>
<gene>
    <name evidence="7" type="primary">A05p021490.1_BraROA</name>
    <name evidence="7" type="ORF">IGI04_018929</name>
</gene>
<dbReference type="InterPro" id="IPR044630">
    <property type="entry name" value="SPA1/2/3/4"/>
</dbReference>
<dbReference type="CDD" id="cd00165">
    <property type="entry name" value="S4"/>
    <property type="match status" value="1"/>
</dbReference>
<dbReference type="NCBIfam" id="TIGR03069">
    <property type="entry name" value="PS_II_S4"/>
    <property type="match status" value="1"/>
</dbReference>
<dbReference type="Gene3D" id="3.30.1370.160">
    <property type="match status" value="1"/>
</dbReference>
<dbReference type="PROSITE" id="PS00678">
    <property type="entry name" value="WD_REPEATS_1"/>
    <property type="match status" value="1"/>
</dbReference>
<comment type="caution">
    <text evidence="7">The sequence shown here is derived from an EMBL/GenBank/DDBJ whole genome shotgun (WGS) entry which is preliminary data.</text>
</comment>
<evidence type="ECO:0000256" key="5">
    <source>
        <dbReference type="SAM" id="MobiDB-lite"/>
    </source>
</evidence>
<evidence type="ECO:0000256" key="3">
    <source>
        <dbReference type="PROSITE-ProRule" id="PRU00182"/>
    </source>
</evidence>
<keyword evidence="8" id="KW-1185">Reference proteome</keyword>
<dbReference type="Gene3D" id="3.10.290.10">
    <property type="entry name" value="RNA-binding S4 domain"/>
    <property type="match status" value="1"/>
</dbReference>
<dbReference type="PROSITE" id="PS50889">
    <property type="entry name" value="S4"/>
    <property type="match status" value="1"/>
</dbReference>
<accession>A0ABQ7MFD5</accession>
<dbReference type="InterPro" id="IPR012677">
    <property type="entry name" value="Nucleotide-bd_a/b_plait_sf"/>
</dbReference>
<feature type="repeat" description="WD" evidence="4">
    <location>
        <begin position="521"/>
        <end position="554"/>
    </location>
</feature>
<keyword evidence="2" id="KW-0677">Repeat</keyword>
<evidence type="ECO:0000259" key="6">
    <source>
        <dbReference type="PROSITE" id="PS50011"/>
    </source>
</evidence>
<reference evidence="7 8" key="1">
    <citation type="submission" date="2021-03" db="EMBL/GenBank/DDBJ databases">
        <authorList>
            <person name="King G.J."/>
            <person name="Bancroft I."/>
            <person name="Baten A."/>
            <person name="Bloomfield J."/>
            <person name="Borpatragohain P."/>
            <person name="He Z."/>
            <person name="Irish N."/>
            <person name="Irwin J."/>
            <person name="Liu K."/>
            <person name="Mauleon R.P."/>
            <person name="Moore J."/>
            <person name="Morris R."/>
            <person name="Ostergaard L."/>
            <person name="Wang B."/>
            <person name="Wells R."/>
        </authorList>
    </citation>
    <scope>NUCLEOTIDE SEQUENCE [LARGE SCALE GENOMIC DNA]</scope>
    <source>
        <strain evidence="7">R-o-18</strain>
        <tissue evidence="7">Leaf</tissue>
    </source>
</reference>
<dbReference type="InterPro" id="IPR002942">
    <property type="entry name" value="S4_RNA-bd"/>
</dbReference>
<feature type="domain" description="Protein kinase" evidence="6">
    <location>
        <begin position="1"/>
        <end position="229"/>
    </location>
</feature>
<dbReference type="InterPro" id="IPR001680">
    <property type="entry name" value="WD40_rpt"/>
</dbReference>
<dbReference type="InterPro" id="IPR036322">
    <property type="entry name" value="WD40_repeat_dom_sf"/>
</dbReference>
<dbReference type="SUPFAM" id="SSF50978">
    <property type="entry name" value="WD40 repeat-like"/>
    <property type="match status" value="1"/>
</dbReference>
<dbReference type="InterPro" id="IPR015943">
    <property type="entry name" value="WD40/YVTN_repeat-like_dom_sf"/>
</dbReference>
<name>A0ABQ7MFD5_BRACM</name>
<keyword evidence="1 4" id="KW-0853">WD repeat</keyword>
<evidence type="ECO:0000313" key="7">
    <source>
        <dbReference type="EMBL" id="KAG5397115.1"/>
    </source>
</evidence>
<dbReference type="Pfam" id="PF01479">
    <property type="entry name" value="S4"/>
    <property type="match status" value="1"/>
</dbReference>
<dbReference type="PANTHER" id="PTHR44218">
    <property type="entry name" value="PROTEIN SPA1-RELATED 2"/>
    <property type="match status" value="1"/>
</dbReference>
<dbReference type="PROSITE" id="PS50011">
    <property type="entry name" value="PROTEIN_KINASE_DOM"/>
    <property type="match status" value="1"/>
</dbReference>
<evidence type="ECO:0000256" key="4">
    <source>
        <dbReference type="PROSITE-ProRule" id="PRU00221"/>
    </source>
</evidence>
<dbReference type="InterPro" id="IPR036986">
    <property type="entry name" value="S4_RNA-bd_sf"/>
</dbReference>
<sequence>MEGSSESNSRGLNTSEENLRADDIVRALKCEDVSLRQWLDNPERSVDAFKCFHVFRQIVEIVNAAHSQGVVVHNVRPSCFVMSSFNRVSFIESASCSDSGSDEERPKETTMKKSQEVGGSSKEEEFQPFPMKEILAMEMSWYTSPEEDTGCATTYASDVYRLGVLLFELFCPVSSREEKSRTMSSLRHRVLPPQILLNWSKEASFCLWLLHPEPTYRPSMSELLKSEFVNEPRESLEEREVAIDLRERIEEQELLLEFLFLIQQRKQETADKLRKRIRQGAEGVEAEENEDDTLNSTLLESSRLMRNFKKLESVYFATRYRQIKASASASKDKPLARYYSALSSDGKSSVSNLTQPDSRQGGWIDPFLEGLCKYLTFSKLRVKADLKQGDLLNSANLVCAIGFDRDGELFATAGVNKKIKIFECNRSKLSGICWNNYIKSQIASSNFEGVVQVWDVARGQLVTEMKEHEKRVWSIDISTADPTLLASGSDDDSGRSLAFGSADHRVYYYDLRNPKLPLCTMIGHTKTVSYVRFVDSSTLVSSSTDNTLKLWDLSMSVSGNFVGLSVSDGYLATGSETYEVYVYHKAFPMPVLSYKFKTVDPVSGLEVEDASQFISSVCWRGQSSTLVAANSTGNIKILEMLSNGCKWLDHLEIHDSKHKTSFDIFVESTFCPRQCFKSILYVEKPSSGLRGFSFLKRAECFRNEREAMAVTSFAPPWLVLRQAFRTVAASSSYLRPTHNHTVLPWSPLRHSALRRCHVAEAMKGDVELVLKGVGDQAVAKEVKHILEMARRATSRREVLHTDFLTPPVVKESVSVLGKLADVAVVAQGGYPEAERCRISVGHPDVLTNDPDIVAALSITGNFGFQACSHGDFLGAILGTGITRDKLGDILIQEEKGAQVLIVPELVDFIVSALDKVGNVSVTCSKIPLLALEYEPPRTNSFKTVEASLRIDAVASAGFKISRSKLVDLISSGDVRVNWAPVTKNGTTVKTGDVVSVSGKGRLKIGEINETKKGKYAVEIIRYL</sequence>
<dbReference type="InterPro" id="IPR000719">
    <property type="entry name" value="Prot_kinase_dom"/>
</dbReference>
<dbReference type="Gene3D" id="2.130.10.10">
    <property type="entry name" value="YVTN repeat-like/Quinoprotein amine dehydrogenase"/>
    <property type="match status" value="2"/>
</dbReference>
<dbReference type="Pfam" id="PF17774">
    <property type="entry name" value="YlmH_RBD"/>
    <property type="match status" value="1"/>
</dbReference>
<dbReference type="SMART" id="SM00320">
    <property type="entry name" value="WD40"/>
    <property type="match status" value="4"/>
</dbReference>
<dbReference type="SUPFAM" id="SSF56112">
    <property type="entry name" value="Protein kinase-like (PK-like)"/>
    <property type="match status" value="1"/>
</dbReference>